<feature type="domain" description="HTH myb-type" evidence="6">
    <location>
        <begin position="153"/>
        <end position="212"/>
    </location>
</feature>
<feature type="region of interest" description="Disordered" evidence="5">
    <location>
        <begin position="136"/>
        <end position="157"/>
    </location>
</feature>
<dbReference type="Gene3D" id="1.10.10.60">
    <property type="entry name" value="Homeodomain-like"/>
    <property type="match status" value="1"/>
</dbReference>
<dbReference type="GO" id="GO:0005634">
    <property type="term" value="C:nucleus"/>
    <property type="evidence" value="ECO:0007669"/>
    <property type="project" value="UniProtKB-SubCell"/>
</dbReference>
<evidence type="ECO:0000259" key="6">
    <source>
        <dbReference type="PROSITE" id="PS51294"/>
    </source>
</evidence>
<dbReference type="PANTHER" id="PTHR31442">
    <property type="entry name" value="HOMEODOMAIN-LIKE SUPERFAMILY PROTEIN-RELATED"/>
    <property type="match status" value="1"/>
</dbReference>
<keyword evidence="8" id="KW-1185">Reference proteome</keyword>
<dbReference type="InterPro" id="IPR017930">
    <property type="entry name" value="Myb_dom"/>
</dbReference>
<organism evidence="7 8">
    <name type="scientific">Actinidia rufa</name>
    <dbReference type="NCBI Taxonomy" id="165716"/>
    <lineage>
        <taxon>Eukaryota</taxon>
        <taxon>Viridiplantae</taxon>
        <taxon>Streptophyta</taxon>
        <taxon>Embryophyta</taxon>
        <taxon>Tracheophyta</taxon>
        <taxon>Spermatophyta</taxon>
        <taxon>Magnoliopsida</taxon>
        <taxon>eudicotyledons</taxon>
        <taxon>Gunneridae</taxon>
        <taxon>Pentapetalae</taxon>
        <taxon>asterids</taxon>
        <taxon>Ericales</taxon>
        <taxon>Actinidiaceae</taxon>
        <taxon>Actinidia</taxon>
    </lineage>
</organism>
<gene>
    <name evidence="7" type="ORF">Acr_08g0010210</name>
</gene>
<sequence>MHGENGLHKFLKVERRNDALDVIEDRKYRLNLVVTDIPWSNTNGFDTLQYIGNEFKLAVISTSRNENAKLLPADFASRVILYFLKSMSVSSFETLWQHACVKEKGKATNAERASMLYENVIEASLGNTLAVCEDTPEQTEVTADDDSPQKNKKKNKKRVVWDEKMKRKFLEAIELLGSDHAFPKKIVEVMNVPGLTRESVASHLQKHRITMKRAQGASFPSSQFALNFNSSQGNPETNFYQLGSSSSISVPSSNFSPLFHTEASTSRSNLIHEPYGLGVSSPDAIAIAQTSVNLFDYLTSLPTSQPGSAQVASGLVPGSRVNQTYGIETILPSIDIGGSSSNPNSTYVGFRLAANGKVESGQTGVSSNDEKKTVVNLSAEGAENESLVQYPSTSVDHVAQQPPSLPPMVPSIPHDFESLGADVEIDALMNMVGSGGIFWEDDFDDTIFHNTD</sequence>
<comment type="subcellular location">
    <subcellularLocation>
        <location evidence="1">Nucleus</location>
    </subcellularLocation>
</comment>
<keyword evidence="4" id="KW-0539">Nucleus</keyword>
<evidence type="ECO:0000256" key="2">
    <source>
        <dbReference type="ARBA" id="ARBA00023015"/>
    </source>
</evidence>
<dbReference type="InterPro" id="IPR009057">
    <property type="entry name" value="Homeodomain-like_sf"/>
</dbReference>
<dbReference type="InterPro" id="IPR006447">
    <property type="entry name" value="Myb_dom_plants"/>
</dbReference>
<evidence type="ECO:0000313" key="8">
    <source>
        <dbReference type="Proteomes" id="UP000585474"/>
    </source>
</evidence>
<dbReference type="Gene3D" id="3.40.50.2300">
    <property type="match status" value="1"/>
</dbReference>
<dbReference type="GO" id="GO:0003700">
    <property type="term" value="F:DNA-binding transcription factor activity"/>
    <property type="evidence" value="ECO:0007669"/>
    <property type="project" value="InterPro"/>
</dbReference>
<evidence type="ECO:0000256" key="4">
    <source>
        <dbReference type="ARBA" id="ARBA00023242"/>
    </source>
</evidence>
<dbReference type="InterPro" id="IPR044841">
    <property type="entry name" value="LUX/BOA-like"/>
</dbReference>
<feature type="compositionally biased region" description="Acidic residues" evidence="5">
    <location>
        <begin position="136"/>
        <end position="146"/>
    </location>
</feature>
<dbReference type="OrthoDB" id="21225at2759"/>
<dbReference type="EMBL" id="BJWL01000008">
    <property type="protein sequence ID" value="GFY92625.1"/>
    <property type="molecule type" value="Genomic_DNA"/>
</dbReference>
<keyword evidence="2" id="KW-0805">Transcription regulation</keyword>
<evidence type="ECO:0000256" key="5">
    <source>
        <dbReference type="SAM" id="MobiDB-lite"/>
    </source>
</evidence>
<name>A0A7J0F1Q8_9ERIC</name>
<comment type="caution">
    <text evidence="7">The sequence shown here is derived from an EMBL/GenBank/DDBJ whole genome shotgun (WGS) entry which is preliminary data.</text>
</comment>
<dbReference type="NCBIfam" id="TIGR01557">
    <property type="entry name" value="myb_SHAQKYF"/>
    <property type="match status" value="1"/>
</dbReference>
<dbReference type="Proteomes" id="UP000585474">
    <property type="component" value="Unassembled WGS sequence"/>
</dbReference>
<reference evidence="7 8" key="1">
    <citation type="submission" date="2019-07" db="EMBL/GenBank/DDBJ databases">
        <title>De Novo Assembly of kiwifruit Actinidia rufa.</title>
        <authorList>
            <person name="Sugita-Konishi S."/>
            <person name="Sato K."/>
            <person name="Mori E."/>
            <person name="Abe Y."/>
            <person name="Kisaki G."/>
            <person name="Hamano K."/>
            <person name="Suezawa K."/>
            <person name="Otani M."/>
            <person name="Fukuda T."/>
            <person name="Manabe T."/>
            <person name="Gomi K."/>
            <person name="Tabuchi M."/>
            <person name="Akimitsu K."/>
            <person name="Kataoka I."/>
        </authorList>
    </citation>
    <scope>NUCLEOTIDE SEQUENCE [LARGE SCALE GENOMIC DNA]</scope>
    <source>
        <strain evidence="8">cv. Fuchu</strain>
    </source>
</reference>
<dbReference type="PANTHER" id="PTHR31442:SF19">
    <property type="entry name" value="OS01G0844900 PROTEIN"/>
    <property type="match status" value="1"/>
</dbReference>
<proteinExistence type="predicted"/>
<dbReference type="PROSITE" id="PS51294">
    <property type="entry name" value="HTH_MYB"/>
    <property type="match status" value="1"/>
</dbReference>
<dbReference type="AlphaFoldDB" id="A0A7J0F1Q8"/>
<evidence type="ECO:0000256" key="1">
    <source>
        <dbReference type="ARBA" id="ARBA00004123"/>
    </source>
</evidence>
<protein>
    <recommendedName>
        <fullName evidence="6">HTH myb-type domain-containing protein</fullName>
    </recommendedName>
</protein>
<keyword evidence="3" id="KW-0804">Transcription</keyword>
<dbReference type="FunFam" id="1.10.10.60:FF:000007">
    <property type="entry name" value="Two-component response regulator"/>
    <property type="match status" value="1"/>
</dbReference>
<dbReference type="GO" id="GO:0003677">
    <property type="term" value="F:DNA binding"/>
    <property type="evidence" value="ECO:0007669"/>
    <property type="project" value="InterPro"/>
</dbReference>
<evidence type="ECO:0000256" key="3">
    <source>
        <dbReference type="ARBA" id="ARBA00023163"/>
    </source>
</evidence>
<accession>A0A7J0F1Q8</accession>
<dbReference type="SUPFAM" id="SSF46689">
    <property type="entry name" value="Homeodomain-like"/>
    <property type="match status" value="1"/>
</dbReference>
<evidence type="ECO:0000313" key="7">
    <source>
        <dbReference type="EMBL" id="GFY92625.1"/>
    </source>
</evidence>